<dbReference type="HOGENOM" id="CLU_1633664_0_0_11"/>
<accession>W5TBR3</accession>
<proteinExistence type="predicted"/>
<protein>
    <submittedName>
        <fullName evidence="1">Uncharacterized protein</fullName>
    </submittedName>
</protein>
<dbReference type="eggNOG" id="ENOG5030IUW">
    <property type="taxonomic scope" value="Bacteria"/>
</dbReference>
<gene>
    <name evidence="1" type="ORF">NONO_c18090</name>
</gene>
<evidence type="ECO:0000313" key="1">
    <source>
        <dbReference type="EMBL" id="AHH16609.1"/>
    </source>
</evidence>
<dbReference type="Proteomes" id="UP000019150">
    <property type="component" value="Chromosome"/>
</dbReference>
<dbReference type="AlphaFoldDB" id="W5TBR3"/>
<dbReference type="EMBL" id="CP006850">
    <property type="protein sequence ID" value="AHH16609.1"/>
    <property type="molecule type" value="Genomic_DNA"/>
</dbReference>
<name>W5TBR3_9NOCA</name>
<keyword evidence="2" id="KW-1185">Reference proteome</keyword>
<dbReference type="KEGG" id="nno:NONO_c18090"/>
<sequence>MLLAAAAFLAAVVIVGAVGAIVLARTSSDTSAAPVPTTTRAPALSTAPAAPIAPTTTTAAAGCQPAPFGVLVTINNALTSPGVLTETAMVTDPAGRQWIGGNITHNGTRLSSADVWVVNGGIIYALSGGARGNSTLHDGRHLLNLSAGDEAGIAVQDCVTGR</sequence>
<reference evidence="1 2" key="1">
    <citation type="journal article" date="2014" name="Appl. Environ. Microbiol.">
        <title>Insights into the Microbial Degradation of Rubber and Gutta-Percha by Analysis of the Complete Genome of Nocardia nova SH22a.</title>
        <authorList>
            <person name="Luo Q."/>
            <person name="Hiessl S."/>
            <person name="Poehlein A."/>
            <person name="Daniel R."/>
            <person name="Steinbuchel A."/>
        </authorList>
    </citation>
    <scope>NUCLEOTIDE SEQUENCE [LARGE SCALE GENOMIC DNA]</scope>
    <source>
        <strain evidence="1">SH22a</strain>
    </source>
</reference>
<dbReference type="STRING" id="1415166.NONO_c18090"/>
<organism evidence="1 2">
    <name type="scientific">Nocardia nova SH22a</name>
    <dbReference type="NCBI Taxonomy" id="1415166"/>
    <lineage>
        <taxon>Bacteria</taxon>
        <taxon>Bacillati</taxon>
        <taxon>Actinomycetota</taxon>
        <taxon>Actinomycetes</taxon>
        <taxon>Mycobacteriales</taxon>
        <taxon>Nocardiaceae</taxon>
        <taxon>Nocardia</taxon>
    </lineage>
</organism>
<evidence type="ECO:0000313" key="2">
    <source>
        <dbReference type="Proteomes" id="UP000019150"/>
    </source>
</evidence>
<dbReference type="PATRIC" id="fig|1415166.3.peg.1832"/>